<dbReference type="PANTHER" id="PTHR46558">
    <property type="entry name" value="TRACRIPTIONAL REGULATORY PROTEIN-RELATED-RELATED"/>
    <property type="match status" value="1"/>
</dbReference>
<evidence type="ECO:0000259" key="2">
    <source>
        <dbReference type="PROSITE" id="PS50943"/>
    </source>
</evidence>
<dbReference type="AlphaFoldDB" id="A0A4Q1ZZ18"/>
<dbReference type="Pfam" id="PF01381">
    <property type="entry name" value="HTH_3"/>
    <property type="match status" value="1"/>
</dbReference>
<dbReference type="PROSITE" id="PS50943">
    <property type="entry name" value="HTH_CROC1"/>
    <property type="match status" value="1"/>
</dbReference>
<evidence type="ECO:0000313" key="3">
    <source>
        <dbReference type="EMBL" id="RXV61270.1"/>
    </source>
</evidence>
<dbReference type="PANTHER" id="PTHR46558:SF13">
    <property type="entry name" value="HTH-TYPE TRANSCRIPTIONAL REGULATOR IMMR"/>
    <property type="match status" value="1"/>
</dbReference>
<evidence type="ECO:0000256" key="1">
    <source>
        <dbReference type="ARBA" id="ARBA00023125"/>
    </source>
</evidence>
<evidence type="ECO:0000313" key="5">
    <source>
        <dbReference type="Proteomes" id="UP000289316"/>
    </source>
</evidence>
<organism evidence="3 5">
    <name type="scientific">Ligilactobacillus murinus</name>
    <dbReference type="NCBI Taxonomy" id="1622"/>
    <lineage>
        <taxon>Bacteria</taxon>
        <taxon>Bacillati</taxon>
        <taxon>Bacillota</taxon>
        <taxon>Bacilli</taxon>
        <taxon>Lactobacillales</taxon>
        <taxon>Lactobacillaceae</taxon>
        <taxon>Ligilactobacillus</taxon>
    </lineage>
</organism>
<dbReference type="Proteomes" id="UP000306855">
    <property type="component" value="Unassembled WGS sequence"/>
</dbReference>
<sequence length="66" mass="7363">MQSVPPLKLSAARNNAGLTQKEAAEKLGISYQTLSQYERNPSGVKLGMLQKMSELYGIPIEFIFFK</sequence>
<dbReference type="InterPro" id="IPR010982">
    <property type="entry name" value="Lambda_DNA-bd_dom_sf"/>
</dbReference>
<keyword evidence="1" id="KW-0238">DNA-binding</keyword>
<dbReference type="SUPFAM" id="SSF47413">
    <property type="entry name" value="lambda repressor-like DNA-binding domains"/>
    <property type="match status" value="1"/>
</dbReference>
<dbReference type="EMBL" id="QZFR01000154">
    <property type="protein sequence ID" value="RXV61270.1"/>
    <property type="molecule type" value="Genomic_DNA"/>
</dbReference>
<feature type="domain" description="HTH cro/C1-type" evidence="2">
    <location>
        <begin position="9"/>
        <end position="63"/>
    </location>
</feature>
<evidence type="ECO:0000313" key="6">
    <source>
        <dbReference type="Proteomes" id="UP000306855"/>
    </source>
</evidence>
<dbReference type="SMART" id="SM00530">
    <property type="entry name" value="HTH_XRE"/>
    <property type="match status" value="1"/>
</dbReference>
<reference evidence="4 6" key="2">
    <citation type="submission" date="2019-04" db="EMBL/GenBank/DDBJ databases">
        <title>Microbes associate with the intestines of laboratory mice.</title>
        <authorList>
            <person name="Navarre W."/>
            <person name="Wong E."/>
            <person name="Huang K."/>
            <person name="Tropini C."/>
            <person name="Ng K."/>
            <person name="Yu B."/>
        </authorList>
    </citation>
    <scope>NUCLEOTIDE SEQUENCE [LARGE SCALE GENOMIC DNA]</scope>
    <source>
        <strain evidence="4 6">NM26_J9</strain>
    </source>
</reference>
<dbReference type="InterPro" id="IPR001387">
    <property type="entry name" value="Cro/C1-type_HTH"/>
</dbReference>
<name>A0A4Q1ZZ18_9LACO</name>
<reference evidence="3 5" key="1">
    <citation type="submission" date="2018-09" db="EMBL/GenBank/DDBJ databases">
        <title>Murine metabolic-syndrome-specific gut microbial biobank.</title>
        <authorList>
            <person name="Liu C."/>
        </authorList>
    </citation>
    <scope>NUCLEOTIDE SEQUENCE [LARGE SCALE GENOMIC DNA]</scope>
    <source>
        <strain evidence="3 5">C-30</strain>
    </source>
</reference>
<proteinExistence type="predicted"/>
<comment type="caution">
    <text evidence="3">The sequence shown here is derived from an EMBL/GenBank/DDBJ whole genome shotgun (WGS) entry which is preliminary data.</text>
</comment>
<dbReference type="GO" id="GO:0003677">
    <property type="term" value="F:DNA binding"/>
    <property type="evidence" value="ECO:0007669"/>
    <property type="project" value="UniProtKB-KW"/>
</dbReference>
<dbReference type="Gene3D" id="1.10.260.40">
    <property type="entry name" value="lambda repressor-like DNA-binding domains"/>
    <property type="match status" value="1"/>
</dbReference>
<accession>A0A4Q1ZZ18</accession>
<evidence type="ECO:0000313" key="4">
    <source>
        <dbReference type="EMBL" id="TGY55898.1"/>
    </source>
</evidence>
<dbReference type="CDD" id="cd00093">
    <property type="entry name" value="HTH_XRE"/>
    <property type="match status" value="1"/>
</dbReference>
<dbReference type="EMBL" id="SRYK01000015">
    <property type="protein sequence ID" value="TGY55898.1"/>
    <property type="molecule type" value="Genomic_DNA"/>
</dbReference>
<dbReference type="Proteomes" id="UP000289316">
    <property type="component" value="Unassembled WGS sequence"/>
</dbReference>
<dbReference type="RefSeq" id="WP_004047443.1">
    <property type="nucleotide sequence ID" value="NZ_BDFM01000189.1"/>
</dbReference>
<protein>
    <submittedName>
        <fullName evidence="3">XRE family transcriptional regulator</fullName>
    </submittedName>
</protein>
<dbReference type="OrthoDB" id="1798756at2"/>
<gene>
    <name evidence="3" type="ORF">D6C19_11510</name>
    <name evidence="4" type="ORF">E5340_04310</name>
</gene>